<feature type="region of interest" description="Disordered" evidence="1">
    <location>
        <begin position="86"/>
        <end position="120"/>
    </location>
</feature>
<proteinExistence type="predicted"/>
<evidence type="ECO:0000313" key="2">
    <source>
        <dbReference type="EMBL" id="CAE0827104.1"/>
    </source>
</evidence>
<dbReference type="EMBL" id="HBJA01111232">
    <property type="protein sequence ID" value="CAE0827104.1"/>
    <property type="molecule type" value="Transcribed_RNA"/>
</dbReference>
<feature type="region of interest" description="Disordered" evidence="1">
    <location>
        <begin position="166"/>
        <end position="191"/>
    </location>
</feature>
<sequence>MALKRQLPSLLVIEAGDCGGFPVCPPNNGEDCQHSMEIDPSGAVSGQFGAMRRPILVMMGPTGADLRTKRARPCYPSANKADALVLHPCNSTNSKPKGVRPTLPQNPQNEMSPPPAEQSPASAYLLHTASVGRSVGRLVGRATCGEYPRGPPLPPVQSVLGRHTHINSGPRNTATGPTPPQQGVAGQGQTAEGWANAPCKTGHARAHTHTCVCTSGAKALSCRNRQPCQLPSPVHSMFSRNLWLKHL</sequence>
<reference evidence="2" key="1">
    <citation type="submission" date="2021-01" db="EMBL/GenBank/DDBJ databases">
        <authorList>
            <person name="Corre E."/>
            <person name="Pelletier E."/>
            <person name="Niang G."/>
            <person name="Scheremetjew M."/>
            <person name="Finn R."/>
            <person name="Kale V."/>
            <person name="Holt S."/>
            <person name="Cochrane G."/>
            <person name="Meng A."/>
            <person name="Brown T."/>
            <person name="Cohen L."/>
        </authorList>
    </citation>
    <scope>NUCLEOTIDE SEQUENCE</scope>
    <source>
        <strain evidence="2">CCMP1594</strain>
    </source>
</reference>
<dbReference type="AlphaFoldDB" id="A0A7S4G709"/>
<feature type="compositionally biased region" description="Polar residues" evidence="1">
    <location>
        <begin position="166"/>
        <end position="176"/>
    </location>
</feature>
<organism evidence="2">
    <name type="scientific">Eutreptiella gymnastica</name>
    <dbReference type="NCBI Taxonomy" id="73025"/>
    <lineage>
        <taxon>Eukaryota</taxon>
        <taxon>Discoba</taxon>
        <taxon>Euglenozoa</taxon>
        <taxon>Euglenida</taxon>
        <taxon>Spirocuta</taxon>
        <taxon>Euglenophyceae</taxon>
        <taxon>Eutreptiales</taxon>
        <taxon>Eutreptiaceae</taxon>
        <taxon>Eutreptiella</taxon>
    </lineage>
</organism>
<accession>A0A7S4G709</accession>
<protein>
    <submittedName>
        <fullName evidence="2">Uncharacterized protein</fullName>
    </submittedName>
</protein>
<gene>
    <name evidence="2" type="ORF">EGYM00163_LOCUS38365</name>
</gene>
<evidence type="ECO:0000256" key="1">
    <source>
        <dbReference type="SAM" id="MobiDB-lite"/>
    </source>
</evidence>
<name>A0A7S4G709_9EUGL</name>